<dbReference type="InterPro" id="IPR006528">
    <property type="entry name" value="Phage_head_morphogenesis_dom"/>
</dbReference>
<name>A0A3Q9UPZ9_9MICO</name>
<proteinExistence type="predicted"/>
<organism evidence="2 3">
    <name type="scientific">Rathayibacter festucae DSM 15932</name>
    <dbReference type="NCBI Taxonomy" id="1328866"/>
    <lineage>
        <taxon>Bacteria</taxon>
        <taxon>Bacillati</taxon>
        <taxon>Actinomycetota</taxon>
        <taxon>Actinomycetes</taxon>
        <taxon>Micrococcales</taxon>
        <taxon>Microbacteriaceae</taxon>
        <taxon>Rathayibacter</taxon>
    </lineage>
</organism>
<accession>A0A3Q9UPZ9</accession>
<sequence>MSRQARLLSAHAHLTAAIRESEPWEASYKASPATFKRLVREEALLQADVNGYLLGLSGRIPQIVNWAEVQFRTVQASAVPPESDELWTVEIALLTAAIQDHLVELAVIGANAGEEIYLRPLGFSTLSESIQRAAGKYTAELVKDITSTTRRYIQQSIQSSIAQGENLEQMTARIRARVANPKRAEMIAQTESVNAYQRGIEDFAVQSGAESSTWDALLGACLLCRPLHGVTKPLGELFTLGNGAEVARPPGHPRCRCGRIINYPK</sequence>
<dbReference type="KEGG" id="rfs:C1I64_04760"/>
<evidence type="ECO:0000313" key="3">
    <source>
        <dbReference type="Proteomes" id="UP000285317"/>
    </source>
</evidence>
<dbReference type="RefSeq" id="WP_127886373.1">
    <property type="nucleotide sequence ID" value="NZ_CP028137.1"/>
</dbReference>
<feature type="domain" description="Phage head morphogenesis" evidence="1">
    <location>
        <begin position="153"/>
        <end position="257"/>
    </location>
</feature>
<dbReference type="AlphaFoldDB" id="A0A3Q9UPZ9"/>
<dbReference type="EMBL" id="CP028137">
    <property type="protein sequence ID" value="AZZ51420.1"/>
    <property type="molecule type" value="Genomic_DNA"/>
</dbReference>
<reference evidence="2 3" key="1">
    <citation type="submission" date="2018-03" db="EMBL/GenBank/DDBJ databases">
        <title>Bacteriophage NCPPB3778 and a type I-E CRISPR drive the evolution of the US Biological Select Agent, Rathayibacter toxicus.</title>
        <authorList>
            <person name="Davis E.W.II."/>
            <person name="Tabima J.F."/>
            <person name="Weisberg A.J."/>
            <person name="Dantas Lopes L."/>
            <person name="Wiseman M.S."/>
            <person name="Wiseman M.S."/>
            <person name="Pupko T."/>
            <person name="Belcher M.S."/>
            <person name="Sechler A.J."/>
            <person name="Tancos M.A."/>
            <person name="Schroeder B.K."/>
            <person name="Murray T.D."/>
            <person name="Luster D.G."/>
            <person name="Schneider W.L."/>
            <person name="Rogers E."/>
            <person name="Andreote F.D."/>
            <person name="Grunwald N.J."/>
            <person name="Putnam M.L."/>
            <person name="Chang J.H."/>
        </authorList>
    </citation>
    <scope>NUCLEOTIDE SEQUENCE [LARGE SCALE GENOMIC DNA]</scope>
    <source>
        <strain evidence="2 3">DSM 15932</strain>
    </source>
</reference>
<protein>
    <recommendedName>
        <fullName evidence="1">Phage head morphogenesis domain-containing protein</fullName>
    </recommendedName>
</protein>
<gene>
    <name evidence="2" type="ORF">C1I64_04760</name>
</gene>
<dbReference type="Pfam" id="PF04233">
    <property type="entry name" value="Phage_Mu_F"/>
    <property type="match status" value="1"/>
</dbReference>
<evidence type="ECO:0000313" key="2">
    <source>
        <dbReference type="EMBL" id="AZZ51420.1"/>
    </source>
</evidence>
<evidence type="ECO:0000259" key="1">
    <source>
        <dbReference type="Pfam" id="PF04233"/>
    </source>
</evidence>
<dbReference type="Proteomes" id="UP000285317">
    <property type="component" value="Chromosome"/>
</dbReference>